<dbReference type="InterPro" id="IPR011009">
    <property type="entry name" value="Kinase-like_dom_sf"/>
</dbReference>
<dbReference type="GO" id="GO:0004672">
    <property type="term" value="F:protein kinase activity"/>
    <property type="evidence" value="ECO:0007669"/>
    <property type="project" value="InterPro"/>
</dbReference>
<dbReference type="Pfam" id="PF00069">
    <property type="entry name" value="Pkinase"/>
    <property type="match status" value="1"/>
</dbReference>
<dbReference type="GO" id="GO:0005524">
    <property type="term" value="F:ATP binding"/>
    <property type="evidence" value="ECO:0007669"/>
    <property type="project" value="InterPro"/>
</dbReference>
<accession>A0A438J0L5</accession>
<evidence type="ECO:0000313" key="3">
    <source>
        <dbReference type="Proteomes" id="UP000288805"/>
    </source>
</evidence>
<dbReference type="Proteomes" id="UP000288805">
    <property type="component" value="Unassembled WGS sequence"/>
</dbReference>
<gene>
    <name evidence="2" type="primary">VvCHDp000216_28</name>
    <name evidence="2" type="ORF">CK203_031155</name>
</gene>
<dbReference type="PANTHER" id="PTHR48055:SF57">
    <property type="entry name" value="PROTEIN KINASE DOMAIN-CONTAINING PROTEIN"/>
    <property type="match status" value="1"/>
</dbReference>
<dbReference type="Gene3D" id="1.10.510.10">
    <property type="entry name" value="Transferase(Phosphotransferase) domain 1"/>
    <property type="match status" value="1"/>
</dbReference>
<sequence>MLSGKVPTGGPFGNFTDQSFMGNGILPPPVSLGLWESNPLGIQSFGSEYKGTLTDAMSLGFASALLTVLGEKSVVQCDLKPSNVLLDEEMVPYVSDFGITKVFTKYKSKTRTAILGTMGYIAPGKLKLLPSSNACSSILICANLTKYGSKGRLSTKGDAYGYDITLMETFTKKKPMGGFFS</sequence>
<keyword evidence="2" id="KW-0675">Receptor</keyword>
<feature type="domain" description="Protein kinase" evidence="1">
    <location>
        <begin position="1"/>
        <end position="181"/>
    </location>
</feature>
<dbReference type="InterPro" id="IPR000719">
    <property type="entry name" value="Prot_kinase_dom"/>
</dbReference>
<evidence type="ECO:0000313" key="2">
    <source>
        <dbReference type="EMBL" id="RVX02508.1"/>
    </source>
</evidence>
<comment type="caution">
    <text evidence="2">The sequence shown here is derived from an EMBL/GenBank/DDBJ whole genome shotgun (WGS) entry which is preliminary data.</text>
</comment>
<protein>
    <submittedName>
        <fullName evidence="2">Putative LRR receptor-like serine/threonine-protein kinase</fullName>
    </submittedName>
</protein>
<dbReference type="SUPFAM" id="SSF56112">
    <property type="entry name" value="Protein kinase-like (PK-like)"/>
    <property type="match status" value="1"/>
</dbReference>
<keyword evidence="2" id="KW-0418">Kinase</keyword>
<evidence type="ECO:0000259" key="1">
    <source>
        <dbReference type="PROSITE" id="PS50011"/>
    </source>
</evidence>
<organism evidence="2 3">
    <name type="scientific">Vitis vinifera</name>
    <name type="common">Grape</name>
    <dbReference type="NCBI Taxonomy" id="29760"/>
    <lineage>
        <taxon>Eukaryota</taxon>
        <taxon>Viridiplantae</taxon>
        <taxon>Streptophyta</taxon>
        <taxon>Embryophyta</taxon>
        <taxon>Tracheophyta</taxon>
        <taxon>Spermatophyta</taxon>
        <taxon>Magnoliopsida</taxon>
        <taxon>eudicotyledons</taxon>
        <taxon>Gunneridae</taxon>
        <taxon>Pentapetalae</taxon>
        <taxon>rosids</taxon>
        <taxon>Vitales</taxon>
        <taxon>Vitaceae</taxon>
        <taxon>Viteae</taxon>
        <taxon>Vitis</taxon>
    </lineage>
</organism>
<dbReference type="AlphaFoldDB" id="A0A438J0L5"/>
<reference evidence="2 3" key="1">
    <citation type="journal article" date="2018" name="PLoS Genet.">
        <title>Population sequencing reveals clonal diversity and ancestral inbreeding in the grapevine cultivar Chardonnay.</title>
        <authorList>
            <person name="Roach M.J."/>
            <person name="Johnson D.L."/>
            <person name="Bohlmann J."/>
            <person name="van Vuuren H.J."/>
            <person name="Jones S.J."/>
            <person name="Pretorius I.S."/>
            <person name="Schmidt S.A."/>
            <person name="Borneman A.R."/>
        </authorList>
    </citation>
    <scope>NUCLEOTIDE SEQUENCE [LARGE SCALE GENOMIC DNA]</scope>
    <source>
        <strain evidence="3">cv. Chardonnay</strain>
        <tissue evidence="2">Leaf</tissue>
    </source>
</reference>
<dbReference type="InterPro" id="IPR051564">
    <property type="entry name" value="LRR_receptor-like_kinase"/>
</dbReference>
<proteinExistence type="predicted"/>
<dbReference type="PROSITE" id="PS50011">
    <property type="entry name" value="PROTEIN_KINASE_DOM"/>
    <property type="match status" value="1"/>
</dbReference>
<keyword evidence="2" id="KW-0808">Transferase</keyword>
<dbReference type="PANTHER" id="PTHR48055">
    <property type="entry name" value="LEUCINE-RICH REPEAT RECEPTOR PROTEIN KINASE EMS1"/>
    <property type="match status" value="1"/>
</dbReference>
<dbReference type="EMBL" id="QGNW01000070">
    <property type="protein sequence ID" value="RVX02508.1"/>
    <property type="molecule type" value="Genomic_DNA"/>
</dbReference>
<name>A0A438J0L5_VITVI</name>